<accession>A0A2S7XV31</accession>
<keyword evidence="1" id="KW-0812">Transmembrane</keyword>
<sequence length="75" mass="8424">MCRIYPLGINRHSHRFILRQRMTGTTLLELMITLSIAAILMSIAVPSFQPSRAPIASLRSPINSAVHCNSHVRKQ</sequence>
<dbReference type="Pfam" id="PF07963">
    <property type="entry name" value="N_methyl"/>
    <property type="match status" value="1"/>
</dbReference>
<dbReference type="Gene3D" id="3.30.700.10">
    <property type="entry name" value="Glycoprotein, Type 4 Pilin"/>
    <property type="match status" value="1"/>
</dbReference>
<comment type="caution">
    <text evidence="2">The sequence shown here is derived from an EMBL/GenBank/DDBJ whole genome shotgun (WGS) entry which is preliminary data.</text>
</comment>
<dbReference type="SUPFAM" id="SSF54523">
    <property type="entry name" value="Pili subunits"/>
    <property type="match status" value="1"/>
</dbReference>
<keyword evidence="1" id="KW-1133">Transmembrane helix</keyword>
<dbReference type="Proteomes" id="UP000239936">
    <property type="component" value="Unassembled WGS sequence"/>
</dbReference>
<evidence type="ECO:0008006" key="4">
    <source>
        <dbReference type="Google" id="ProtNLM"/>
    </source>
</evidence>
<dbReference type="EMBL" id="PPGH01000008">
    <property type="protein sequence ID" value="PQJ97595.1"/>
    <property type="molecule type" value="Genomic_DNA"/>
</dbReference>
<organism evidence="2 3">
    <name type="scientific">Chromatium okenii</name>
    <dbReference type="NCBI Taxonomy" id="61644"/>
    <lineage>
        <taxon>Bacteria</taxon>
        <taxon>Pseudomonadati</taxon>
        <taxon>Pseudomonadota</taxon>
        <taxon>Gammaproteobacteria</taxon>
        <taxon>Chromatiales</taxon>
        <taxon>Chromatiaceae</taxon>
        <taxon>Chromatium</taxon>
    </lineage>
</organism>
<evidence type="ECO:0000313" key="2">
    <source>
        <dbReference type="EMBL" id="PQJ97595.1"/>
    </source>
</evidence>
<keyword evidence="3" id="KW-1185">Reference proteome</keyword>
<keyword evidence="1" id="KW-0472">Membrane</keyword>
<reference evidence="2 3" key="1">
    <citation type="submission" date="2018-01" db="EMBL/GenBank/DDBJ databases">
        <title>The complete genome sequence of Chromatium okenii LaCa, a purple sulfur bacterium with a turbulent life.</title>
        <authorList>
            <person name="Luedin S.M."/>
            <person name="Liechti N."/>
            <person name="Storelli N."/>
            <person name="Danza F."/>
            <person name="Wittwer M."/>
            <person name="Pothier J.F."/>
            <person name="Tonolla M.A."/>
        </authorList>
    </citation>
    <scope>NUCLEOTIDE SEQUENCE [LARGE SCALE GENOMIC DNA]</scope>
    <source>
        <strain evidence="2 3">LaCa</strain>
    </source>
</reference>
<gene>
    <name evidence="2" type="ORF">CXB77_00735</name>
</gene>
<feature type="transmembrane region" description="Helical" evidence="1">
    <location>
        <begin position="27"/>
        <end position="48"/>
    </location>
</feature>
<proteinExistence type="predicted"/>
<evidence type="ECO:0000256" key="1">
    <source>
        <dbReference type="SAM" id="Phobius"/>
    </source>
</evidence>
<dbReference type="NCBIfam" id="TIGR02532">
    <property type="entry name" value="IV_pilin_GFxxxE"/>
    <property type="match status" value="1"/>
</dbReference>
<protein>
    <recommendedName>
        <fullName evidence="4">Prepilin-type cleavage/methylation domain-containing protein</fullName>
    </recommendedName>
</protein>
<name>A0A2S7XV31_9GAMM</name>
<dbReference type="InterPro" id="IPR045584">
    <property type="entry name" value="Pilin-like"/>
</dbReference>
<dbReference type="AlphaFoldDB" id="A0A2S7XV31"/>
<dbReference type="InterPro" id="IPR012902">
    <property type="entry name" value="N_methyl_site"/>
</dbReference>
<evidence type="ECO:0000313" key="3">
    <source>
        <dbReference type="Proteomes" id="UP000239936"/>
    </source>
</evidence>